<accession>W2SC34</accession>
<proteinExistence type="predicted"/>
<dbReference type="VEuPathDB" id="FungiDB:HMPREF1541_09410"/>
<dbReference type="Proteomes" id="UP000030752">
    <property type="component" value="Unassembled WGS sequence"/>
</dbReference>
<keyword evidence="3" id="KW-1185">Reference proteome</keyword>
<gene>
    <name evidence="2" type="ORF">HMPREF1541_09410</name>
</gene>
<dbReference type="InParanoid" id="W2SC34"/>
<organism evidence="2 3">
    <name type="scientific">Cyphellophora europaea (strain CBS 101466)</name>
    <name type="common">Phialophora europaea</name>
    <dbReference type="NCBI Taxonomy" id="1220924"/>
    <lineage>
        <taxon>Eukaryota</taxon>
        <taxon>Fungi</taxon>
        <taxon>Dikarya</taxon>
        <taxon>Ascomycota</taxon>
        <taxon>Pezizomycotina</taxon>
        <taxon>Eurotiomycetes</taxon>
        <taxon>Chaetothyriomycetidae</taxon>
        <taxon>Chaetothyriales</taxon>
        <taxon>Cyphellophoraceae</taxon>
        <taxon>Cyphellophora</taxon>
    </lineage>
</organism>
<feature type="region of interest" description="Disordered" evidence="1">
    <location>
        <begin position="1"/>
        <end position="23"/>
    </location>
</feature>
<sequence length="435" mass="47598">MTDFNGPNYPPPPGPSYKQPSKLGQFILDPRTSVKNYITDALTEPGRPPPAGSYVGGPPPINQYQNSRPPSSGPPLEAPLPLRPAKHQQQPHSPPHIAQDLSSLFPPPGTSGSPSGPSLRPNSRPPSPGQEQRPPQGQELRPPQGQEQRPPPSFKPPHRGDSASSLQTPDNMDGPGARPPSRLSYPDQSMPGNFRAASPQPSPQPQGPGYGQIGGPPPQQMNFHNSLAPPGDMALPRNMGDMTQMGQMNGMNQMGPMGQMNMGMPMMGNRPQSQIMTVATMNQGAPAPKAFHRMINDYNTLKMGYYMAHIQSESGDLTQVIARLRLLAREIWSLRHRRATEFEGSETHAEAVITFWKSEFDFWSDIFEDSYDPVQQQISSMIKQQNQYAALCGLEEAASAGGDKEATEKPKKKKKAADVLKKKSVMFKPGDEEQY</sequence>
<name>W2SC34_CYPE1</name>
<feature type="region of interest" description="Disordered" evidence="1">
    <location>
        <begin position="399"/>
        <end position="420"/>
    </location>
</feature>
<dbReference type="RefSeq" id="XP_008712306.1">
    <property type="nucleotide sequence ID" value="XM_008714084.1"/>
</dbReference>
<feature type="compositionally biased region" description="Pro residues" evidence="1">
    <location>
        <begin position="71"/>
        <end position="82"/>
    </location>
</feature>
<feature type="compositionally biased region" description="Pro residues" evidence="1">
    <location>
        <begin position="46"/>
        <end position="61"/>
    </location>
</feature>
<feature type="compositionally biased region" description="Low complexity" evidence="1">
    <location>
        <begin position="110"/>
        <end position="122"/>
    </location>
</feature>
<dbReference type="AlphaFoldDB" id="W2SC34"/>
<dbReference type="eggNOG" id="ENOG502TD1W">
    <property type="taxonomic scope" value="Eukaryota"/>
</dbReference>
<dbReference type="OrthoDB" id="5429221at2759"/>
<reference evidence="2 3" key="1">
    <citation type="submission" date="2013-03" db="EMBL/GenBank/DDBJ databases">
        <title>The Genome Sequence of Phialophora europaea CBS 101466.</title>
        <authorList>
            <consortium name="The Broad Institute Genomics Platform"/>
            <person name="Cuomo C."/>
            <person name="de Hoog S."/>
            <person name="Gorbushina A."/>
            <person name="Walker B."/>
            <person name="Young S.K."/>
            <person name="Zeng Q."/>
            <person name="Gargeya S."/>
            <person name="Fitzgerald M."/>
            <person name="Haas B."/>
            <person name="Abouelleil A."/>
            <person name="Allen A.W."/>
            <person name="Alvarado L."/>
            <person name="Arachchi H.M."/>
            <person name="Berlin A.M."/>
            <person name="Chapman S.B."/>
            <person name="Gainer-Dewar J."/>
            <person name="Goldberg J."/>
            <person name="Griggs A."/>
            <person name="Gujja S."/>
            <person name="Hansen M."/>
            <person name="Howarth C."/>
            <person name="Imamovic A."/>
            <person name="Ireland A."/>
            <person name="Larimer J."/>
            <person name="McCowan C."/>
            <person name="Murphy C."/>
            <person name="Pearson M."/>
            <person name="Poon T.W."/>
            <person name="Priest M."/>
            <person name="Roberts A."/>
            <person name="Saif S."/>
            <person name="Shea T."/>
            <person name="Sisk P."/>
            <person name="Sykes S."/>
            <person name="Wortman J."/>
            <person name="Nusbaum C."/>
            <person name="Birren B."/>
        </authorList>
    </citation>
    <scope>NUCLEOTIDE SEQUENCE [LARGE SCALE GENOMIC DNA]</scope>
    <source>
        <strain evidence="2 3">CBS 101466</strain>
    </source>
</reference>
<feature type="compositionally biased region" description="Low complexity" evidence="1">
    <location>
        <begin position="129"/>
        <end position="148"/>
    </location>
</feature>
<evidence type="ECO:0000256" key="1">
    <source>
        <dbReference type="SAM" id="MobiDB-lite"/>
    </source>
</evidence>
<evidence type="ECO:0000313" key="2">
    <source>
        <dbReference type="EMBL" id="ETN45578.1"/>
    </source>
</evidence>
<dbReference type="GeneID" id="19976749"/>
<evidence type="ECO:0000313" key="3">
    <source>
        <dbReference type="Proteomes" id="UP000030752"/>
    </source>
</evidence>
<feature type="region of interest" description="Disordered" evidence="1">
    <location>
        <begin position="39"/>
        <end position="228"/>
    </location>
</feature>
<dbReference type="HOGENOM" id="CLU_630073_0_0_1"/>
<dbReference type="EMBL" id="KB822712">
    <property type="protein sequence ID" value="ETN45578.1"/>
    <property type="molecule type" value="Genomic_DNA"/>
</dbReference>
<protein>
    <submittedName>
        <fullName evidence="2">Uncharacterized protein</fullName>
    </submittedName>
</protein>